<feature type="compositionally biased region" description="Basic and acidic residues" evidence="1">
    <location>
        <begin position="1"/>
        <end position="11"/>
    </location>
</feature>
<evidence type="ECO:0000313" key="3">
    <source>
        <dbReference type="Proteomes" id="UP000267187"/>
    </source>
</evidence>
<feature type="region of interest" description="Disordered" evidence="1">
    <location>
        <begin position="1"/>
        <end position="43"/>
    </location>
</feature>
<accession>A0A3M0AJF7</accession>
<dbReference type="Proteomes" id="UP000267187">
    <property type="component" value="Unassembled WGS sequence"/>
</dbReference>
<protein>
    <submittedName>
        <fullName evidence="2">Uncharacterized protein</fullName>
    </submittedName>
</protein>
<reference evidence="2 3" key="1">
    <citation type="submission" date="2018-10" db="EMBL/GenBank/DDBJ databases">
        <title>Genomic Encyclopedia of Type Strains, Phase IV (KMG-IV): sequencing the most valuable type-strain genomes for metagenomic binning, comparative biology and taxonomic classification.</title>
        <authorList>
            <person name="Goeker M."/>
        </authorList>
    </citation>
    <scope>NUCLEOTIDE SEQUENCE [LARGE SCALE GENOMIC DNA]</scope>
    <source>
        <strain evidence="2 3">DSM 25080</strain>
    </source>
</reference>
<dbReference type="AlphaFoldDB" id="A0A3M0AJF7"/>
<proteinExistence type="predicted"/>
<sequence>MNTDNMSHDELDLWSDINNPNNEANMDDWADHHNPNNDDYFGD</sequence>
<gene>
    <name evidence="2" type="ORF">DFR27_0662</name>
</gene>
<evidence type="ECO:0000256" key="1">
    <source>
        <dbReference type="SAM" id="MobiDB-lite"/>
    </source>
</evidence>
<evidence type="ECO:0000313" key="2">
    <source>
        <dbReference type="EMBL" id="RMA82705.1"/>
    </source>
</evidence>
<keyword evidence="3" id="KW-1185">Reference proteome</keyword>
<comment type="caution">
    <text evidence="2">The sequence shown here is derived from an EMBL/GenBank/DDBJ whole genome shotgun (WGS) entry which is preliminary data.</text>
</comment>
<organism evidence="2 3">
    <name type="scientific">Umboniibacter marinipuniceus</name>
    <dbReference type="NCBI Taxonomy" id="569599"/>
    <lineage>
        <taxon>Bacteria</taxon>
        <taxon>Pseudomonadati</taxon>
        <taxon>Pseudomonadota</taxon>
        <taxon>Gammaproteobacteria</taxon>
        <taxon>Cellvibrionales</taxon>
        <taxon>Cellvibrionaceae</taxon>
        <taxon>Umboniibacter</taxon>
    </lineage>
</organism>
<name>A0A3M0AJF7_9GAMM</name>
<dbReference type="RefSeq" id="WP_281269004.1">
    <property type="nucleotide sequence ID" value="NZ_REFJ01000001.1"/>
</dbReference>
<dbReference type="EMBL" id="REFJ01000001">
    <property type="protein sequence ID" value="RMA82705.1"/>
    <property type="molecule type" value="Genomic_DNA"/>
</dbReference>